<feature type="region of interest" description="Disordered" evidence="1">
    <location>
        <begin position="1"/>
        <end position="25"/>
    </location>
</feature>
<feature type="transmembrane region" description="Helical" evidence="2">
    <location>
        <begin position="260"/>
        <end position="279"/>
    </location>
</feature>
<feature type="transmembrane region" description="Helical" evidence="2">
    <location>
        <begin position="592"/>
        <end position="614"/>
    </location>
</feature>
<evidence type="ECO:0000313" key="4">
    <source>
        <dbReference type="EMBL" id="APV44698.1"/>
    </source>
</evidence>
<keyword evidence="2" id="KW-1133">Transmembrane helix</keyword>
<dbReference type="Proteomes" id="UP000185934">
    <property type="component" value="Chromosome"/>
</dbReference>
<feature type="transmembrane region" description="Helical" evidence="2">
    <location>
        <begin position="315"/>
        <end position="340"/>
    </location>
</feature>
<organism evidence="4 5">
    <name type="scientific">Dehalogenimonas formicexedens</name>
    <dbReference type="NCBI Taxonomy" id="1839801"/>
    <lineage>
        <taxon>Bacteria</taxon>
        <taxon>Bacillati</taxon>
        <taxon>Chloroflexota</taxon>
        <taxon>Dehalococcoidia</taxon>
        <taxon>Dehalococcoidales</taxon>
        <taxon>Dehalococcoidaceae</taxon>
        <taxon>Dehalogenimonas</taxon>
    </lineage>
</organism>
<dbReference type="Pfam" id="PF06808">
    <property type="entry name" value="DctM"/>
    <property type="match status" value="1"/>
</dbReference>
<feature type="transmembrane region" description="Helical" evidence="2">
    <location>
        <begin position="494"/>
        <end position="511"/>
    </location>
</feature>
<feature type="transmembrane region" description="Helical" evidence="2">
    <location>
        <begin position="41"/>
        <end position="60"/>
    </location>
</feature>
<feature type="transmembrane region" description="Helical" evidence="2">
    <location>
        <begin position="620"/>
        <end position="641"/>
    </location>
</feature>
<feature type="transmembrane region" description="Helical" evidence="2">
    <location>
        <begin position="563"/>
        <end position="580"/>
    </location>
</feature>
<name>A0A1P8F8C0_9CHLR</name>
<keyword evidence="2" id="KW-0812">Transmembrane</keyword>
<keyword evidence="5" id="KW-1185">Reference proteome</keyword>
<feature type="transmembrane region" description="Helical" evidence="2">
    <location>
        <begin position="102"/>
        <end position="122"/>
    </location>
</feature>
<evidence type="ECO:0000313" key="5">
    <source>
        <dbReference type="Proteomes" id="UP000185934"/>
    </source>
</evidence>
<feature type="transmembrane region" description="Helical" evidence="2">
    <location>
        <begin position="404"/>
        <end position="421"/>
    </location>
</feature>
<dbReference type="EMBL" id="CP018258">
    <property type="protein sequence ID" value="APV44698.1"/>
    <property type="molecule type" value="Genomic_DNA"/>
</dbReference>
<feature type="transmembrane region" description="Helical" evidence="2">
    <location>
        <begin position="653"/>
        <end position="686"/>
    </location>
</feature>
<accession>A0A1P8F8C0</accession>
<sequence>MATVANRGSKIPLNPPFPKGEKQNAGGGLSRYNYMPRTVKAVFLAMPVIASILFVIHWFSIPIFGHVLAGTVYSYLLYAILGLNIFLGLGATKKQNRQAPPWYDYVLAVTLAGIVVLFMFNINDITYHNWDSPPNNWVFASAVTISLLAIEAGRRVGGWGLAALLVFSMVYPLFSSSHFLASHFGGVFFGASFPFKEIVSSFAFGADGMLGIPARMLGELILGFFLFAGLIMGMGGGNFFMNLATSLMGKVRGGQAKVAVLASGFFGSITGSAMANIAGTGSFTIPAMKKSGFAAEDAAAIEACASSGSDSMPPVLGGLAFFMVAIFGVDYANVVVAAFLPSVLFYLGLLVQVDGYAARHNLHGLSGDAIPKWWRVLRDGWVYVAGLGVLAFGLVYMRWGAITPVYATVVVIALQMIQWALRRVVPTKTARPSIKISAGNAWKRAETGLVQTAGLINYVVAIFIGMGLLLVGLLKTGVAAGLAAWIISLGGDNLYLILFICLAFCIAMGTFGLERTAYIFLAIIAVPAIVTLSKTAPEFQAAGGISIIGINLFIISYSNLGGITPPVAINAFVAANIAGANPMKTAWIACRMGAVLAFIPFFYVLQPSLLIIYTPWWQTLIHFVQAFTGVWLLSSGLAGYLVKVGQLNRISRFLLILGGFSLAFPQPAVFGAGLIISLVTIAVTILQKPTGSVEMPEVIGP</sequence>
<dbReference type="InterPro" id="IPR011853">
    <property type="entry name" value="TRAP_DctM-Dct_fused"/>
</dbReference>
<feature type="transmembrane region" description="Helical" evidence="2">
    <location>
        <begin position="72"/>
        <end position="90"/>
    </location>
</feature>
<gene>
    <name evidence="4" type="ORF">Dform_01374</name>
</gene>
<evidence type="ECO:0000256" key="1">
    <source>
        <dbReference type="SAM" id="MobiDB-lite"/>
    </source>
</evidence>
<feature type="domain" description="TRAP C4-dicarboxylate transport system permease DctM subunit" evidence="3">
    <location>
        <begin position="145"/>
        <end position="616"/>
    </location>
</feature>
<reference evidence="5" key="1">
    <citation type="submission" date="2016-11" db="EMBL/GenBank/DDBJ databases">
        <title>Dehalogenimonas formicexedens sp. nov., a chlorinated alkane respiring bacterium isolated from contaminated groundwater.</title>
        <authorList>
            <person name="Key T.A."/>
            <person name="Bowman K.S."/>
            <person name="Lee I."/>
            <person name="Chun J."/>
            <person name="Albuquerque L."/>
            <person name="da Costa M.S."/>
            <person name="Rainey F.A."/>
            <person name="Moe W.M."/>
        </authorList>
    </citation>
    <scope>NUCLEOTIDE SEQUENCE [LARGE SCALE GENOMIC DNA]</scope>
    <source>
        <strain evidence="5">NSZ-14</strain>
    </source>
</reference>
<feature type="transmembrane region" description="Helical" evidence="2">
    <location>
        <begin position="180"/>
        <end position="199"/>
    </location>
</feature>
<feature type="transmembrane region" description="Helical" evidence="2">
    <location>
        <begin position="380"/>
        <end position="397"/>
    </location>
</feature>
<keyword evidence="2" id="KW-0472">Membrane</keyword>
<dbReference type="STRING" id="1839801.Dform_01374"/>
<feature type="transmembrane region" description="Helical" evidence="2">
    <location>
        <begin position="157"/>
        <end position="174"/>
    </location>
</feature>
<evidence type="ECO:0000256" key="2">
    <source>
        <dbReference type="SAM" id="Phobius"/>
    </source>
</evidence>
<dbReference type="PANTHER" id="PTHR43849">
    <property type="entry name" value="BLL3936 PROTEIN"/>
    <property type="match status" value="1"/>
</dbReference>
<feature type="transmembrane region" description="Helical" evidence="2">
    <location>
        <begin position="220"/>
        <end position="240"/>
    </location>
</feature>
<protein>
    <submittedName>
        <fullName evidence="4">TRAP transporter, 4TM/12TM fusion protein</fullName>
    </submittedName>
</protein>
<dbReference type="NCBIfam" id="TIGR02123">
    <property type="entry name" value="TRAP_fused"/>
    <property type="match status" value="1"/>
</dbReference>
<feature type="transmembrane region" description="Helical" evidence="2">
    <location>
        <begin position="517"/>
        <end position="532"/>
    </location>
</feature>
<dbReference type="InterPro" id="IPR010656">
    <property type="entry name" value="DctM"/>
</dbReference>
<dbReference type="AlphaFoldDB" id="A0A1P8F8C0"/>
<dbReference type="KEGG" id="dfo:Dform_01374"/>
<feature type="transmembrane region" description="Helical" evidence="2">
    <location>
        <begin position="458"/>
        <end position="487"/>
    </location>
</feature>
<dbReference type="PANTHER" id="PTHR43849:SF2">
    <property type="entry name" value="BLL3936 PROTEIN"/>
    <property type="match status" value="1"/>
</dbReference>
<evidence type="ECO:0000259" key="3">
    <source>
        <dbReference type="Pfam" id="PF06808"/>
    </source>
</evidence>
<proteinExistence type="predicted"/>